<dbReference type="EMBL" id="CP030050">
    <property type="protein sequence ID" value="QOZ73551.1"/>
    <property type="molecule type" value="Genomic_DNA"/>
</dbReference>
<dbReference type="InterPro" id="IPR001387">
    <property type="entry name" value="Cro/C1-type_HTH"/>
</dbReference>
<dbReference type="Gene3D" id="1.10.260.40">
    <property type="entry name" value="lambda repressor-like DNA-binding domains"/>
    <property type="match status" value="1"/>
</dbReference>
<name>A0AAE7NYB0_9BRAD</name>
<dbReference type="Proteomes" id="UP000594015">
    <property type="component" value="Chromosome"/>
</dbReference>
<evidence type="ECO:0000259" key="1">
    <source>
        <dbReference type="PROSITE" id="PS50943"/>
    </source>
</evidence>
<dbReference type="Pfam" id="PF01381">
    <property type="entry name" value="HTH_3"/>
    <property type="match status" value="1"/>
</dbReference>
<dbReference type="CDD" id="cd00093">
    <property type="entry name" value="HTH_XRE"/>
    <property type="match status" value="1"/>
</dbReference>
<accession>A0AAE7NYB0</accession>
<reference evidence="2 3" key="1">
    <citation type="submission" date="2018-06" db="EMBL/GenBank/DDBJ databases">
        <title>Comparative genomics of Bradyrhizobium nodulating Arachidis hypogaea.</title>
        <authorList>
            <person name="Li Y."/>
        </authorList>
    </citation>
    <scope>NUCLEOTIDE SEQUENCE [LARGE SCALE GENOMIC DNA]</scope>
    <source>
        <strain evidence="2 3">CCBAU 051107</strain>
    </source>
</reference>
<dbReference type="SMART" id="SM00530">
    <property type="entry name" value="HTH_XRE"/>
    <property type="match status" value="1"/>
</dbReference>
<evidence type="ECO:0000313" key="3">
    <source>
        <dbReference type="Proteomes" id="UP000594015"/>
    </source>
</evidence>
<dbReference type="KEGG" id="barh:WN72_24420"/>
<dbReference type="PROSITE" id="PS50943">
    <property type="entry name" value="HTH_CROC1"/>
    <property type="match status" value="1"/>
</dbReference>
<gene>
    <name evidence="2" type="ORF">WN72_24420</name>
</gene>
<dbReference type="GO" id="GO:0003677">
    <property type="term" value="F:DNA binding"/>
    <property type="evidence" value="ECO:0007669"/>
    <property type="project" value="InterPro"/>
</dbReference>
<dbReference type="AlphaFoldDB" id="A0AAE7NYB0"/>
<feature type="domain" description="HTH cro/C1-type" evidence="1">
    <location>
        <begin position="7"/>
        <end position="37"/>
    </location>
</feature>
<dbReference type="InterPro" id="IPR010982">
    <property type="entry name" value="Lambda_DNA-bd_dom_sf"/>
</dbReference>
<dbReference type="SUPFAM" id="SSF47413">
    <property type="entry name" value="lambda repressor-like DNA-binding domains"/>
    <property type="match status" value="1"/>
</dbReference>
<evidence type="ECO:0000313" key="2">
    <source>
        <dbReference type="EMBL" id="QOZ73551.1"/>
    </source>
</evidence>
<organism evidence="2 3">
    <name type="scientific">Bradyrhizobium arachidis</name>
    <dbReference type="NCBI Taxonomy" id="858423"/>
    <lineage>
        <taxon>Bacteria</taxon>
        <taxon>Pseudomonadati</taxon>
        <taxon>Pseudomonadota</taxon>
        <taxon>Alphaproteobacteria</taxon>
        <taxon>Hyphomicrobiales</taxon>
        <taxon>Nitrobacteraceae</taxon>
        <taxon>Bradyrhizobium</taxon>
    </lineage>
</organism>
<proteinExistence type="predicted"/>
<protein>
    <submittedName>
        <fullName evidence="2">Helix-turn-helix domain-containing protein</fullName>
    </submittedName>
</protein>
<sequence length="79" mass="8795">MLTSEMVRAARALLRWEQADLAEKAGISLPTIKRLEKEPGPIPGTRATAQAIETAFAKARIEFSYDRGEGVTRLKKEPR</sequence>